<protein>
    <submittedName>
        <fullName evidence="2">Uncharacterized protein</fullName>
    </submittedName>
</protein>
<dbReference type="AlphaFoldDB" id="D5A9M8"/>
<name>D5A9M8_PICSI</name>
<proteinExistence type="evidence at transcript level"/>
<feature type="transmembrane region" description="Helical" evidence="1">
    <location>
        <begin position="12"/>
        <end position="35"/>
    </location>
</feature>
<feature type="transmembrane region" description="Helical" evidence="1">
    <location>
        <begin position="42"/>
        <end position="63"/>
    </location>
</feature>
<dbReference type="EMBL" id="BT122900">
    <property type="protein sequence ID" value="ADE76247.1"/>
    <property type="molecule type" value="mRNA"/>
</dbReference>
<keyword evidence="1" id="KW-0472">Membrane</keyword>
<accession>D5A9M8</accession>
<evidence type="ECO:0000256" key="1">
    <source>
        <dbReference type="SAM" id="Phobius"/>
    </source>
</evidence>
<sequence length="79" mass="9110">MLSSSGLISFVIYTFRVFFQVCPLLCELISFFCIFNRFSSCALMCISGTVCLFFLSVLLFLFLNFHRWSCFWVGISVSC</sequence>
<evidence type="ECO:0000313" key="2">
    <source>
        <dbReference type="EMBL" id="ADE76247.1"/>
    </source>
</evidence>
<keyword evidence="1" id="KW-0812">Transmembrane</keyword>
<keyword evidence="1" id="KW-1133">Transmembrane helix</keyword>
<reference evidence="2" key="1">
    <citation type="submission" date="2010-04" db="EMBL/GenBank/DDBJ databases">
        <authorList>
            <person name="Reid K.E."/>
            <person name="Liao N."/>
            <person name="Chan S."/>
            <person name="Docking R."/>
            <person name="Taylor G."/>
            <person name="Moore R."/>
            <person name="Mayo M."/>
            <person name="Munro S."/>
            <person name="King J."/>
            <person name="Yanchuk A."/>
            <person name="Holt R."/>
            <person name="Jones S."/>
            <person name="Marra M."/>
            <person name="Ritland C.E."/>
            <person name="Ritland K."/>
            <person name="Bohlmann J."/>
        </authorList>
    </citation>
    <scope>NUCLEOTIDE SEQUENCE</scope>
    <source>
        <tissue evidence="2">Bud</tissue>
    </source>
</reference>
<organism evidence="2">
    <name type="scientific">Picea sitchensis</name>
    <name type="common">Sitka spruce</name>
    <name type="synonym">Pinus sitchensis</name>
    <dbReference type="NCBI Taxonomy" id="3332"/>
    <lineage>
        <taxon>Eukaryota</taxon>
        <taxon>Viridiplantae</taxon>
        <taxon>Streptophyta</taxon>
        <taxon>Embryophyta</taxon>
        <taxon>Tracheophyta</taxon>
        <taxon>Spermatophyta</taxon>
        <taxon>Pinopsida</taxon>
        <taxon>Pinidae</taxon>
        <taxon>Conifers I</taxon>
        <taxon>Pinales</taxon>
        <taxon>Pinaceae</taxon>
        <taxon>Picea</taxon>
    </lineage>
</organism>